<dbReference type="InterPro" id="IPR037294">
    <property type="entry name" value="ABC_BtuC-like"/>
</dbReference>
<dbReference type="InterPro" id="IPR000522">
    <property type="entry name" value="ABC_transptr_permease_BtuC"/>
</dbReference>
<keyword evidence="6" id="KW-0812">Transmembrane</keyword>
<sequence>MHHRRMLGILAGLALILIAVFMLIKVNSNNWDYVIPKRSFKIAAIVLTGSAIAYSSLVFQTITNNRILTPSIMGLDSLYMLIQTFVVFVFGSSHLAMANKNMNFLISVGLMILFAAVLFKILFRRDGNNIYFLLLVGIIFGGLFQSFSSFMQMLIDPNEFQIVQDKMFASFNNINTDILLIAVIGMFLVAAYVFRYTKMLDVLSLGREHAVNLGIPYDKIVKRMLIIVAILVSISTALVGPITFLGLLVVNVTREFLKTYQHKFLIPGSVLISIIALVGGQLIVERVFTFNTTLSVIVNFVGGIYFIYLLLKENKAW</sequence>
<dbReference type="GO" id="GO:0033214">
    <property type="term" value="P:siderophore-iron import into cell"/>
    <property type="evidence" value="ECO:0007669"/>
    <property type="project" value="TreeGrafter"/>
</dbReference>
<comment type="similarity">
    <text evidence="2">Belongs to the binding-protein-dependent transport system permease family. FecCD subfamily.</text>
</comment>
<evidence type="ECO:0000256" key="6">
    <source>
        <dbReference type="ARBA" id="ARBA00022692"/>
    </source>
</evidence>
<protein>
    <submittedName>
        <fullName evidence="10">Iron ABC transporter permease</fullName>
    </submittedName>
</protein>
<dbReference type="RefSeq" id="WP_024094005.1">
    <property type="nucleotide sequence ID" value="NZ_CP019794.1"/>
</dbReference>
<gene>
    <name evidence="10" type="ORF">B7C51_24310</name>
</gene>
<dbReference type="Pfam" id="PF01032">
    <property type="entry name" value="FecCD"/>
    <property type="match status" value="1"/>
</dbReference>
<reference evidence="10 11" key="1">
    <citation type="submission" date="2017-03" db="EMBL/GenBank/DDBJ databases">
        <title>Paenibacillus larvae genome sequencing.</title>
        <authorList>
            <person name="Dingman D.W."/>
        </authorList>
    </citation>
    <scope>NUCLEOTIDE SEQUENCE [LARGE SCALE GENOMIC DNA]</scope>
    <source>
        <strain evidence="10 11">SAG 10367</strain>
    </source>
</reference>
<dbReference type="GO" id="GO:0005886">
    <property type="term" value="C:plasma membrane"/>
    <property type="evidence" value="ECO:0007669"/>
    <property type="project" value="UniProtKB-SubCell"/>
</dbReference>
<keyword evidence="8" id="KW-0408">Iron</keyword>
<accession>A0A1U9YSK7</accession>
<proteinExistence type="inferred from homology"/>
<dbReference type="GO" id="GO:0022857">
    <property type="term" value="F:transmembrane transporter activity"/>
    <property type="evidence" value="ECO:0007669"/>
    <property type="project" value="InterPro"/>
</dbReference>
<evidence type="ECO:0000256" key="5">
    <source>
        <dbReference type="ARBA" id="ARBA00022496"/>
    </source>
</evidence>
<evidence type="ECO:0000256" key="3">
    <source>
        <dbReference type="ARBA" id="ARBA00022448"/>
    </source>
</evidence>
<dbReference type="AlphaFoldDB" id="A0A1U9YSK7"/>
<dbReference type="Proteomes" id="UP000192727">
    <property type="component" value="Chromosome"/>
</dbReference>
<keyword evidence="3" id="KW-0813">Transport</keyword>
<evidence type="ECO:0000256" key="1">
    <source>
        <dbReference type="ARBA" id="ARBA00004651"/>
    </source>
</evidence>
<dbReference type="SUPFAM" id="SSF81345">
    <property type="entry name" value="ABC transporter involved in vitamin B12 uptake, BtuC"/>
    <property type="match status" value="1"/>
</dbReference>
<evidence type="ECO:0000256" key="8">
    <source>
        <dbReference type="ARBA" id="ARBA00023004"/>
    </source>
</evidence>
<name>A0A1U9YSK7_9BACL</name>
<keyword evidence="4" id="KW-1003">Cell membrane</keyword>
<evidence type="ECO:0000256" key="2">
    <source>
        <dbReference type="ARBA" id="ARBA00007935"/>
    </source>
</evidence>
<comment type="subcellular location">
    <subcellularLocation>
        <location evidence="1">Cell membrane</location>
        <topology evidence="1">Multi-pass membrane protein</topology>
    </subcellularLocation>
</comment>
<evidence type="ECO:0000313" key="11">
    <source>
        <dbReference type="Proteomes" id="UP000192727"/>
    </source>
</evidence>
<keyword evidence="5" id="KW-0406">Ion transport</keyword>
<keyword evidence="7" id="KW-1133">Transmembrane helix</keyword>
<dbReference type="PANTHER" id="PTHR30472:SF19">
    <property type="entry name" value="PETROBACTIN IMPORT SYSTEM PERMEASE PROTEIN YCLO"/>
    <property type="match status" value="1"/>
</dbReference>
<evidence type="ECO:0000256" key="7">
    <source>
        <dbReference type="ARBA" id="ARBA00022989"/>
    </source>
</evidence>
<dbReference type="EMBL" id="CP020557">
    <property type="protein sequence ID" value="ARF70298.1"/>
    <property type="molecule type" value="Genomic_DNA"/>
</dbReference>
<dbReference type="GeneID" id="64218976"/>
<dbReference type="PANTHER" id="PTHR30472">
    <property type="entry name" value="FERRIC ENTEROBACTIN TRANSPORT SYSTEM PERMEASE PROTEIN"/>
    <property type="match status" value="1"/>
</dbReference>
<keyword evidence="5" id="KW-0410">Iron transport</keyword>
<keyword evidence="9" id="KW-0472">Membrane</keyword>
<evidence type="ECO:0000256" key="4">
    <source>
        <dbReference type="ARBA" id="ARBA00022475"/>
    </source>
</evidence>
<dbReference type="CDD" id="cd06550">
    <property type="entry name" value="TM_ABC_iron-siderophores_like"/>
    <property type="match status" value="1"/>
</dbReference>
<organism evidence="10 11">
    <name type="scientific">Paenibacillus larvae subsp. pulvifaciens</name>
    <dbReference type="NCBI Taxonomy" id="1477"/>
    <lineage>
        <taxon>Bacteria</taxon>
        <taxon>Bacillati</taxon>
        <taxon>Bacillota</taxon>
        <taxon>Bacilli</taxon>
        <taxon>Bacillales</taxon>
        <taxon>Paenibacillaceae</taxon>
        <taxon>Paenibacillus</taxon>
    </lineage>
</organism>
<evidence type="ECO:0000313" key="10">
    <source>
        <dbReference type="EMBL" id="ARF70298.1"/>
    </source>
</evidence>
<dbReference type="FunFam" id="1.10.3470.10:FF:000004">
    <property type="entry name" value="Iron compound ABC transporter, permease"/>
    <property type="match status" value="1"/>
</dbReference>
<evidence type="ECO:0000256" key="9">
    <source>
        <dbReference type="ARBA" id="ARBA00023136"/>
    </source>
</evidence>
<dbReference type="Gene3D" id="1.10.3470.10">
    <property type="entry name" value="ABC transporter involved in vitamin B12 uptake, BtuC"/>
    <property type="match status" value="1"/>
</dbReference>